<evidence type="ECO:0000259" key="6">
    <source>
        <dbReference type="Pfam" id="PF02852"/>
    </source>
</evidence>
<accession>A0A0R2NK90</accession>
<keyword evidence="2" id="KW-0285">Flavoprotein</keyword>
<evidence type="ECO:0000256" key="4">
    <source>
        <dbReference type="PIRSR" id="PIRSR000350-3"/>
    </source>
</evidence>
<dbReference type="SUPFAM" id="SSF55424">
    <property type="entry name" value="FAD/NAD-linked reductases, dimerisation (C-terminal) domain"/>
    <property type="match status" value="1"/>
</dbReference>
<dbReference type="SUPFAM" id="SSF51905">
    <property type="entry name" value="FAD/NAD(P)-binding domain"/>
    <property type="match status" value="1"/>
</dbReference>
<feature type="disulfide bond" description="Redox-active" evidence="5">
    <location>
        <begin position="41"/>
        <end position="46"/>
    </location>
</feature>
<dbReference type="PIRSF" id="PIRSF000350">
    <property type="entry name" value="Mercury_reductase_MerA"/>
    <property type="match status" value="1"/>
</dbReference>
<feature type="domain" description="FAD/NAD(P)-binding" evidence="7">
    <location>
        <begin position="4"/>
        <end position="312"/>
    </location>
</feature>
<evidence type="ECO:0000256" key="5">
    <source>
        <dbReference type="PIRSR" id="PIRSR000350-4"/>
    </source>
</evidence>
<dbReference type="InterPro" id="IPR036188">
    <property type="entry name" value="FAD/NAD-bd_sf"/>
</dbReference>
<dbReference type="PRINTS" id="PR00368">
    <property type="entry name" value="FADPNR"/>
</dbReference>
<dbReference type="OrthoDB" id="9800167at2"/>
<dbReference type="AlphaFoldDB" id="A0A0R2NK90"/>
<evidence type="ECO:0008006" key="10">
    <source>
        <dbReference type="Google" id="ProtNLM"/>
    </source>
</evidence>
<protein>
    <recommendedName>
        <fullName evidence="10">Glutathione reductase</fullName>
    </recommendedName>
</protein>
<dbReference type="Gene3D" id="3.30.390.30">
    <property type="match status" value="1"/>
</dbReference>
<evidence type="ECO:0000256" key="2">
    <source>
        <dbReference type="ARBA" id="ARBA00022630"/>
    </source>
</evidence>
<dbReference type="Proteomes" id="UP000051249">
    <property type="component" value="Unassembled WGS sequence"/>
</dbReference>
<evidence type="ECO:0000259" key="7">
    <source>
        <dbReference type="Pfam" id="PF07992"/>
    </source>
</evidence>
<dbReference type="InterPro" id="IPR001100">
    <property type="entry name" value="Pyr_nuc-diS_OxRdtase"/>
</dbReference>
<dbReference type="PRINTS" id="PR00411">
    <property type="entry name" value="PNDRDTASEI"/>
</dbReference>
<reference evidence="8 9" key="1">
    <citation type="journal article" date="2015" name="Genome Announc.">
        <title>Expanding the biotechnology potential of lactobacilli through comparative genomics of 213 strains and associated genera.</title>
        <authorList>
            <person name="Sun Z."/>
            <person name="Harris H.M."/>
            <person name="McCann A."/>
            <person name="Guo C."/>
            <person name="Argimon S."/>
            <person name="Zhang W."/>
            <person name="Yang X."/>
            <person name="Jeffery I.B."/>
            <person name="Cooney J.C."/>
            <person name="Kagawa T.F."/>
            <person name="Liu W."/>
            <person name="Song Y."/>
            <person name="Salvetti E."/>
            <person name="Wrobel A."/>
            <person name="Rasinkangas P."/>
            <person name="Parkhill J."/>
            <person name="Rea M.C."/>
            <person name="O'Sullivan O."/>
            <person name="Ritari J."/>
            <person name="Douillard F.P."/>
            <person name="Paul Ross R."/>
            <person name="Yang R."/>
            <person name="Briner A.E."/>
            <person name="Felis G.E."/>
            <person name="de Vos W.M."/>
            <person name="Barrangou R."/>
            <person name="Klaenhammer T.R."/>
            <person name="Caufield P.W."/>
            <person name="Cui Y."/>
            <person name="Zhang H."/>
            <person name="O'Toole P.W."/>
        </authorList>
    </citation>
    <scope>NUCLEOTIDE SEQUENCE [LARGE SCALE GENOMIC DNA]</scope>
    <source>
        <strain evidence="8 9">DSM 23026</strain>
    </source>
</reference>
<evidence type="ECO:0000313" key="9">
    <source>
        <dbReference type="Proteomes" id="UP000051249"/>
    </source>
</evidence>
<organism evidence="8 9">
    <name type="scientific">Pediococcus argentinicus</name>
    <dbReference type="NCBI Taxonomy" id="480391"/>
    <lineage>
        <taxon>Bacteria</taxon>
        <taxon>Bacillati</taxon>
        <taxon>Bacillota</taxon>
        <taxon>Bacilli</taxon>
        <taxon>Lactobacillales</taxon>
        <taxon>Lactobacillaceae</taxon>
        <taxon>Pediococcus</taxon>
    </lineage>
</organism>
<dbReference type="GO" id="GO:0016491">
    <property type="term" value="F:oxidoreductase activity"/>
    <property type="evidence" value="ECO:0007669"/>
    <property type="project" value="InterPro"/>
</dbReference>
<dbReference type="PANTHER" id="PTHR43014">
    <property type="entry name" value="MERCURIC REDUCTASE"/>
    <property type="match status" value="1"/>
</dbReference>
<feature type="binding site" evidence="4">
    <location>
        <position position="298"/>
    </location>
    <ligand>
        <name>FAD</name>
        <dbReference type="ChEBI" id="CHEBI:57692"/>
    </ligand>
</feature>
<feature type="binding site" evidence="4">
    <location>
        <begin position="171"/>
        <end position="178"/>
    </location>
    <ligand>
        <name>NAD(+)</name>
        <dbReference type="ChEBI" id="CHEBI:57540"/>
    </ligand>
</feature>
<evidence type="ECO:0000256" key="3">
    <source>
        <dbReference type="ARBA" id="ARBA00022827"/>
    </source>
</evidence>
<keyword evidence="4" id="KW-0547">Nucleotide-binding</keyword>
<dbReference type="EMBL" id="JQCQ01000002">
    <property type="protein sequence ID" value="KRO26206.1"/>
    <property type="molecule type" value="Genomic_DNA"/>
</dbReference>
<keyword evidence="9" id="KW-1185">Reference proteome</keyword>
<feature type="domain" description="Pyridine nucleotide-disulphide oxidoreductase dimerisation" evidence="6">
    <location>
        <begin position="334"/>
        <end position="436"/>
    </location>
</feature>
<feature type="binding site" evidence="4">
    <location>
        <position position="50"/>
    </location>
    <ligand>
        <name>FAD</name>
        <dbReference type="ChEBI" id="CHEBI:57692"/>
    </ligand>
</feature>
<comment type="similarity">
    <text evidence="1">Belongs to the class-I pyridine nucleotide-disulfide oxidoreductase family.</text>
</comment>
<gene>
    <name evidence="8" type="ORF">IV88_GL000666</name>
</gene>
<comment type="cofactor">
    <cofactor evidence="4">
        <name>FAD</name>
        <dbReference type="ChEBI" id="CHEBI:57692"/>
    </cofactor>
    <text evidence="4">Binds 1 FAD per subunit.</text>
</comment>
<dbReference type="PATRIC" id="fig|480391.4.peg.675"/>
<dbReference type="RefSeq" id="WP_057797851.1">
    <property type="nucleotide sequence ID" value="NZ_BJZZ01000002.1"/>
</dbReference>
<dbReference type="InterPro" id="IPR004099">
    <property type="entry name" value="Pyr_nucl-diS_OxRdtase_dimer"/>
</dbReference>
<dbReference type="Pfam" id="PF02852">
    <property type="entry name" value="Pyr_redox_dim"/>
    <property type="match status" value="1"/>
</dbReference>
<feature type="binding site" evidence="4">
    <location>
        <position position="258"/>
    </location>
    <ligand>
        <name>NAD(+)</name>
        <dbReference type="ChEBI" id="CHEBI:57540"/>
    </ligand>
</feature>
<dbReference type="GO" id="GO:0000166">
    <property type="term" value="F:nucleotide binding"/>
    <property type="evidence" value="ECO:0007669"/>
    <property type="project" value="UniProtKB-KW"/>
</dbReference>
<keyword evidence="3 4" id="KW-0274">FAD</keyword>
<dbReference type="Gene3D" id="3.50.50.60">
    <property type="entry name" value="FAD/NAD(P)-binding domain"/>
    <property type="match status" value="2"/>
</dbReference>
<keyword evidence="4" id="KW-0520">NAD</keyword>
<comment type="caution">
    <text evidence="8">The sequence shown here is derived from an EMBL/GenBank/DDBJ whole genome shotgun (WGS) entry which is preliminary data.</text>
</comment>
<dbReference type="InterPro" id="IPR016156">
    <property type="entry name" value="FAD/NAD-linked_Rdtase_dimer_sf"/>
</dbReference>
<dbReference type="PANTHER" id="PTHR43014:SF5">
    <property type="entry name" value="GLUTATHIONE REDUCTASE (NADPH)"/>
    <property type="match status" value="1"/>
</dbReference>
<name>A0A0R2NK90_9LACO</name>
<dbReference type="InterPro" id="IPR023753">
    <property type="entry name" value="FAD/NAD-binding_dom"/>
</dbReference>
<evidence type="ECO:0000313" key="8">
    <source>
        <dbReference type="EMBL" id="KRO26206.1"/>
    </source>
</evidence>
<sequence>MKKYDVVIIGGGPAGLGLAYPLKSNGQKVAVVEENLWGGTCPNRGCDPKKVLLSAVEAKRKGEYLVEKGIQDTPAIKWDDLMKFEKTFTAPVSVGSKQGLVNAGIDVFDGHAEFESANILSVGSDKIESDRFVVATGQRPGRLNIDGDELLQTSTDFLSMDHLPKSLVFVGGGYIAFEFAAIAVAAGAEVHLIHHNDRPLKGFPKDGVDELIDQLKKQGVQFHFNVNINKIIKDNSEIELSDGQGLELKVEKGFVTAGRRPNDDTLNLNQIGVETDQHGIKVNDHLQTTVENIYAMGDVVSRKQPKLTPVSGFEAQYLSNELLKYGDGITYPAIPTLVYGMPKLAQVGLSVEEAQKQADKYDINKLDMTGWFSYKRTNEPVSKAEVVIEKESNRIVGAFVISSEADTVINYLTMIINAKATMSEVQSQIFAYPTEASDLEYFG</sequence>
<evidence type="ECO:0000256" key="1">
    <source>
        <dbReference type="ARBA" id="ARBA00007532"/>
    </source>
</evidence>
<proteinExistence type="inferred from homology"/>
<dbReference type="Pfam" id="PF07992">
    <property type="entry name" value="Pyr_redox_2"/>
    <property type="match status" value="1"/>
</dbReference>